<dbReference type="InterPro" id="IPR036465">
    <property type="entry name" value="vWFA_dom_sf"/>
</dbReference>
<sequence>MGQNILPFYLVCDESGSMDGEPIDAINTALPELHHEIGINPVVADKTQFAIIGFSDRAEVLLPLSNLSQVASLPVLSTKGSTSFGAALRCVKDEIEADVSRLKSEGHQVYRPVVFFLTDGYPNHGENWRDDHQALTSPSFPYHPNIVAFGIGEADPTVISSIATFRAFMSDNSTSPADALNEFAKALTKSIVRSGSTPAGDGGMVLQAPDQVPGFTSLSVDAL</sequence>
<dbReference type="InterPro" id="IPR002035">
    <property type="entry name" value="VWF_A"/>
</dbReference>
<feature type="domain" description="VWFA" evidence="1">
    <location>
        <begin position="7"/>
        <end position="187"/>
    </location>
</feature>
<protein>
    <submittedName>
        <fullName evidence="2">VWA domain-containing protein</fullName>
    </submittedName>
</protein>
<gene>
    <name evidence="2" type="ORF">K1X13_14095</name>
</gene>
<dbReference type="SMART" id="SM00327">
    <property type="entry name" value="VWA"/>
    <property type="match status" value="1"/>
</dbReference>
<dbReference type="Pfam" id="PF00092">
    <property type="entry name" value="VWA"/>
    <property type="match status" value="1"/>
</dbReference>
<organism evidence="2 3">
    <name type="scientific">Nocardioides jiangsuensis</name>
    <dbReference type="NCBI Taxonomy" id="2866161"/>
    <lineage>
        <taxon>Bacteria</taxon>
        <taxon>Bacillati</taxon>
        <taxon>Actinomycetota</taxon>
        <taxon>Actinomycetes</taxon>
        <taxon>Propionibacteriales</taxon>
        <taxon>Nocardioidaceae</taxon>
        <taxon>Nocardioides</taxon>
    </lineage>
</organism>
<comment type="caution">
    <text evidence="2">The sequence shown here is derived from an EMBL/GenBank/DDBJ whole genome shotgun (WGS) entry which is preliminary data.</text>
</comment>
<reference evidence="2 3" key="1">
    <citation type="submission" date="2021-08" db="EMBL/GenBank/DDBJ databases">
        <title>Nocardioides bacterium WL0053 sp. nov., isolated from the sediment.</title>
        <authorList>
            <person name="Wang L."/>
            <person name="Zhang D."/>
            <person name="Zhang A."/>
        </authorList>
    </citation>
    <scope>NUCLEOTIDE SEQUENCE [LARGE SCALE GENOMIC DNA]</scope>
    <source>
        <strain evidence="2 3">WL0053</strain>
    </source>
</reference>
<dbReference type="Gene3D" id="3.40.50.410">
    <property type="entry name" value="von Willebrand factor, type A domain"/>
    <property type="match status" value="1"/>
</dbReference>
<dbReference type="Proteomes" id="UP000754710">
    <property type="component" value="Unassembled WGS sequence"/>
</dbReference>
<proteinExistence type="predicted"/>
<dbReference type="SUPFAM" id="SSF53300">
    <property type="entry name" value="vWA-like"/>
    <property type="match status" value="1"/>
</dbReference>
<evidence type="ECO:0000259" key="1">
    <source>
        <dbReference type="PROSITE" id="PS50234"/>
    </source>
</evidence>
<name>A0ABS7RLP8_9ACTN</name>
<dbReference type="EMBL" id="JAIEZQ010000002">
    <property type="protein sequence ID" value="MBY9075961.1"/>
    <property type="molecule type" value="Genomic_DNA"/>
</dbReference>
<dbReference type="RefSeq" id="WP_221025650.1">
    <property type="nucleotide sequence ID" value="NZ_JAIEZQ010000002.1"/>
</dbReference>
<accession>A0ABS7RLP8</accession>
<evidence type="ECO:0000313" key="2">
    <source>
        <dbReference type="EMBL" id="MBY9075961.1"/>
    </source>
</evidence>
<evidence type="ECO:0000313" key="3">
    <source>
        <dbReference type="Proteomes" id="UP000754710"/>
    </source>
</evidence>
<keyword evidence="3" id="KW-1185">Reference proteome</keyword>
<dbReference type="PROSITE" id="PS50234">
    <property type="entry name" value="VWFA"/>
    <property type="match status" value="1"/>
</dbReference>